<keyword evidence="3" id="KW-1185">Reference proteome</keyword>
<organism evidence="2 3">
    <name type="scientific">Streptomyces hesseae</name>
    <dbReference type="NCBI Taxonomy" id="3075519"/>
    <lineage>
        <taxon>Bacteria</taxon>
        <taxon>Bacillati</taxon>
        <taxon>Actinomycetota</taxon>
        <taxon>Actinomycetes</taxon>
        <taxon>Kitasatosporales</taxon>
        <taxon>Streptomycetaceae</taxon>
        <taxon>Streptomyces</taxon>
    </lineage>
</organism>
<evidence type="ECO:0000313" key="2">
    <source>
        <dbReference type="EMBL" id="MDT0449961.1"/>
    </source>
</evidence>
<sequence length="217" mass="23858">MTTPKSLLRALRDLSIALAGLILAVATRAGGWAAIVTWGIWGAWFASGVVAWQLSHRYLPSHPLRAVIALEWKVRLLYASSSVLPFAGMFITLGFLSAKFSEASEKYWFGAASGFILAGLSAALISPGKDKDWIADHIEAVFQKEYEQKFFQVDISGRPIAGSMTGGAIWHPHGMEGEAIYEEDYDDSGVRVEGWDFSNRRSRARTLEHGLKNPNSV</sequence>
<keyword evidence="1" id="KW-0812">Transmembrane</keyword>
<dbReference type="Proteomes" id="UP001180531">
    <property type="component" value="Unassembled WGS sequence"/>
</dbReference>
<gene>
    <name evidence="2" type="ORF">RM609_12900</name>
</gene>
<protein>
    <submittedName>
        <fullName evidence="2">Uncharacterized protein</fullName>
    </submittedName>
</protein>
<dbReference type="RefSeq" id="WP_311610549.1">
    <property type="nucleotide sequence ID" value="NZ_JAVRFI010000006.1"/>
</dbReference>
<feature type="transmembrane region" description="Helical" evidence="1">
    <location>
        <begin position="107"/>
        <end position="125"/>
    </location>
</feature>
<proteinExistence type="predicted"/>
<name>A0ABU2SLV2_9ACTN</name>
<feature type="transmembrane region" description="Helical" evidence="1">
    <location>
        <begin position="38"/>
        <end position="55"/>
    </location>
</feature>
<accession>A0ABU2SLV2</accession>
<keyword evidence="1" id="KW-0472">Membrane</keyword>
<evidence type="ECO:0000313" key="3">
    <source>
        <dbReference type="Proteomes" id="UP001180531"/>
    </source>
</evidence>
<evidence type="ECO:0000256" key="1">
    <source>
        <dbReference type="SAM" id="Phobius"/>
    </source>
</evidence>
<dbReference type="EMBL" id="JAVRFI010000006">
    <property type="protein sequence ID" value="MDT0449961.1"/>
    <property type="molecule type" value="Genomic_DNA"/>
</dbReference>
<keyword evidence="1" id="KW-1133">Transmembrane helix</keyword>
<reference evidence="2" key="1">
    <citation type="submission" date="2024-05" db="EMBL/GenBank/DDBJ databases">
        <title>30 novel species of actinomycetes from the DSMZ collection.</title>
        <authorList>
            <person name="Nouioui I."/>
        </authorList>
    </citation>
    <scope>NUCLEOTIDE SEQUENCE</scope>
    <source>
        <strain evidence="2">DSM 40473</strain>
    </source>
</reference>
<feature type="transmembrane region" description="Helical" evidence="1">
    <location>
        <begin position="76"/>
        <end position="95"/>
    </location>
</feature>
<comment type="caution">
    <text evidence="2">The sequence shown here is derived from an EMBL/GenBank/DDBJ whole genome shotgun (WGS) entry which is preliminary data.</text>
</comment>